<proteinExistence type="predicted"/>
<reference evidence="3" key="2">
    <citation type="submission" date="2015-01" db="EMBL/GenBank/DDBJ databases">
        <title>Evolutionary Origins and Diversification of the Mycorrhizal Mutualists.</title>
        <authorList>
            <consortium name="DOE Joint Genome Institute"/>
            <consortium name="Mycorrhizal Genomics Consortium"/>
            <person name="Kohler A."/>
            <person name="Kuo A."/>
            <person name="Nagy L.G."/>
            <person name="Floudas D."/>
            <person name="Copeland A."/>
            <person name="Barry K.W."/>
            <person name="Cichocki N."/>
            <person name="Veneault-Fourrey C."/>
            <person name="LaButti K."/>
            <person name="Lindquist E.A."/>
            <person name="Lipzen A."/>
            <person name="Lundell T."/>
            <person name="Morin E."/>
            <person name="Murat C."/>
            <person name="Riley R."/>
            <person name="Ohm R."/>
            <person name="Sun H."/>
            <person name="Tunlid A."/>
            <person name="Henrissat B."/>
            <person name="Grigoriev I.V."/>
            <person name="Hibbett D.S."/>
            <person name="Martin F."/>
        </authorList>
    </citation>
    <scope>NUCLEOTIDE SEQUENCE [LARGE SCALE GENOMIC DNA]</scope>
    <source>
        <strain evidence="3">Foug A</strain>
    </source>
</reference>
<organism evidence="2 3">
    <name type="scientific">Scleroderma citrinum Foug A</name>
    <dbReference type="NCBI Taxonomy" id="1036808"/>
    <lineage>
        <taxon>Eukaryota</taxon>
        <taxon>Fungi</taxon>
        <taxon>Dikarya</taxon>
        <taxon>Basidiomycota</taxon>
        <taxon>Agaricomycotina</taxon>
        <taxon>Agaricomycetes</taxon>
        <taxon>Agaricomycetidae</taxon>
        <taxon>Boletales</taxon>
        <taxon>Sclerodermatineae</taxon>
        <taxon>Sclerodermataceae</taxon>
        <taxon>Scleroderma</taxon>
    </lineage>
</organism>
<reference evidence="2 3" key="1">
    <citation type="submission" date="2014-04" db="EMBL/GenBank/DDBJ databases">
        <authorList>
            <consortium name="DOE Joint Genome Institute"/>
            <person name="Kuo A."/>
            <person name="Kohler A."/>
            <person name="Nagy L.G."/>
            <person name="Floudas D."/>
            <person name="Copeland A."/>
            <person name="Barry K.W."/>
            <person name="Cichocki N."/>
            <person name="Veneault-Fourrey C."/>
            <person name="LaButti K."/>
            <person name="Lindquist E.A."/>
            <person name="Lipzen A."/>
            <person name="Lundell T."/>
            <person name="Morin E."/>
            <person name="Murat C."/>
            <person name="Sun H."/>
            <person name="Tunlid A."/>
            <person name="Henrissat B."/>
            <person name="Grigoriev I.V."/>
            <person name="Hibbett D.S."/>
            <person name="Martin F."/>
            <person name="Nordberg H.P."/>
            <person name="Cantor M.N."/>
            <person name="Hua S.X."/>
        </authorList>
    </citation>
    <scope>NUCLEOTIDE SEQUENCE [LARGE SCALE GENOMIC DNA]</scope>
    <source>
        <strain evidence="2 3">Foug A</strain>
    </source>
</reference>
<dbReference type="InParanoid" id="A0A0C2YNZ9"/>
<feature type="region of interest" description="Disordered" evidence="1">
    <location>
        <begin position="33"/>
        <end position="57"/>
    </location>
</feature>
<dbReference type="Proteomes" id="UP000053989">
    <property type="component" value="Unassembled WGS sequence"/>
</dbReference>
<dbReference type="AlphaFoldDB" id="A0A0C2YNZ9"/>
<evidence type="ECO:0000313" key="2">
    <source>
        <dbReference type="EMBL" id="KIM51453.1"/>
    </source>
</evidence>
<evidence type="ECO:0000313" key="3">
    <source>
        <dbReference type="Proteomes" id="UP000053989"/>
    </source>
</evidence>
<accession>A0A0C2YNZ9</accession>
<evidence type="ECO:0000256" key="1">
    <source>
        <dbReference type="SAM" id="MobiDB-lite"/>
    </source>
</evidence>
<dbReference type="EMBL" id="KN822257">
    <property type="protein sequence ID" value="KIM51453.1"/>
    <property type="molecule type" value="Genomic_DNA"/>
</dbReference>
<protein>
    <submittedName>
        <fullName evidence="2">Uncharacterized protein</fullName>
    </submittedName>
</protein>
<name>A0A0C2YNZ9_9AGAM</name>
<sequence>MVINTVNIAKKVLLFREIGKWRCWGLQICQPQRRSWDSGKSRASSIVLDRGAGGRRS</sequence>
<keyword evidence="3" id="KW-1185">Reference proteome</keyword>
<gene>
    <name evidence="2" type="ORF">SCLCIDRAFT_638321</name>
</gene>
<dbReference type="HOGENOM" id="CLU_2997784_0_0_1"/>